<accession>A0A5K8A271</accession>
<feature type="signal peptide" evidence="2">
    <location>
        <begin position="1"/>
        <end position="25"/>
    </location>
</feature>
<name>A0A5K8A271_9BACT</name>
<evidence type="ECO:0000313" key="4">
    <source>
        <dbReference type="Proteomes" id="UP000425960"/>
    </source>
</evidence>
<dbReference type="InterPro" id="IPR022472">
    <property type="entry name" value="VPLPA-CTERM"/>
</dbReference>
<evidence type="ECO:0000313" key="3">
    <source>
        <dbReference type="EMBL" id="BBO86541.1"/>
    </source>
</evidence>
<dbReference type="EMBL" id="AP021876">
    <property type="protein sequence ID" value="BBO86541.1"/>
    <property type="molecule type" value="Genomic_DNA"/>
</dbReference>
<reference evidence="3 4" key="1">
    <citation type="submission" date="2019-11" db="EMBL/GenBank/DDBJ databases">
        <title>Comparative genomics of hydrocarbon-degrading Desulfosarcina strains.</title>
        <authorList>
            <person name="Watanabe M."/>
            <person name="Kojima H."/>
            <person name="Fukui M."/>
        </authorList>
    </citation>
    <scope>NUCLEOTIDE SEQUENCE [LARGE SCALE GENOMIC DNA]</scope>
    <source>
        <strain evidence="3 4">28bB2T</strain>
    </source>
</reference>
<evidence type="ECO:0000256" key="2">
    <source>
        <dbReference type="SAM" id="SignalP"/>
    </source>
</evidence>
<feature type="transmembrane region" description="Helical" evidence="1">
    <location>
        <begin position="243"/>
        <end position="262"/>
    </location>
</feature>
<organism evidence="3 4">
    <name type="scientific">Desulfosarcina ovata subsp. sediminis</name>
    <dbReference type="NCBI Taxonomy" id="885957"/>
    <lineage>
        <taxon>Bacteria</taxon>
        <taxon>Pseudomonadati</taxon>
        <taxon>Thermodesulfobacteriota</taxon>
        <taxon>Desulfobacteria</taxon>
        <taxon>Desulfobacterales</taxon>
        <taxon>Desulfosarcinaceae</taxon>
        <taxon>Desulfosarcina</taxon>
    </lineage>
</organism>
<dbReference type="Pfam" id="PF14717">
    <property type="entry name" value="DUF4465"/>
    <property type="match status" value="1"/>
</dbReference>
<feature type="chain" id="PRO_5024413443" description="PEP-CTERM protein-sorting domain-containing protein" evidence="2">
    <location>
        <begin position="26"/>
        <end position="268"/>
    </location>
</feature>
<keyword evidence="1" id="KW-0472">Membrane</keyword>
<sequence>MKKRIGLLLMLMLVPALMLGTPAHAGLSTFEDLTLASESYWNGDDDGSGYGTYSGFTSGDNYFANYEAAAYYSWEGFAYSNTTDTTTAGYTNQYSAITGGGVNGSANYAVAFTYTMWGQSAQTYNGYTTGEYEQIVKGFYVTNTTYAYLSMRDGDGYATAFDEDDWFKLTIYALDSSYNQTGDYVEFYLAEGTELLSTWEWVDLSSLGAVYGLEFELTSSDNGAYGMNTPAYFAMDNLETSTVPVPAAVWLLGSGLIGLIGIRRRTNL</sequence>
<dbReference type="Proteomes" id="UP000425960">
    <property type="component" value="Chromosome"/>
</dbReference>
<dbReference type="RefSeq" id="WP_155325804.1">
    <property type="nucleotide sequence ID" value="NZ_AP021876.1"/>
</dbReference>
<keyword evidence="2" id="KW-0732">Signal</keyword>
<keyword evidence="1" id="KW-0812">Transmembrane</keyword>
<dbReference type="KEGG" id="dov:DSCO28_71070"/>
<evidence type="ECO:0000256" key="1">
    <source>
        <dbReference type="SAM" id="Phobius"/>
    </source>
</evidence>
<dbReference type="NCBIfam" id="TIGR03370">
    <property type="entry name" value="VPLPA-CTERM"/>
    <property type="match status" value="1"/>
</dbReference>
<keyword evidence="1" id="KW-1133">Transmembrane helix</keyword>
<dbReference type="AlphaFoldDB" id="A0A5K8A271"/>
<gene>
    <name evidence="3" type="ORF">DSCO28_71070</name>
</gene>
<dbReference type="Gene3D" id="2.60.120.1350">
    <property type="entry name" value="Protein of unknown function DUF4465"/>
    <property type="match status" value="1"/>
</dbReference>
<protein>
    <recommendedName>
        <fullName evidence="5">PEP-CTERM protein-sorting domain-containing protein</fullName>
    </recommendedName>
</protein>
<dbReference type="InterPro" id="IPR027828">
    <property type="entry name" value="DUF4465"/>
</dbReference>
<proteinExistence type="predicted"/>
<evidence type="ECO:0008006" key="5">
    <source>
        <dbReference type="Google" id="ProtNLM"/>
    </source>
</evidence>